<gene>
    <name evidence="1" type="ORF">GM658_12605</name>
</gene>
<evidence type="ECO:0000313" key="2">
    <source>
        <dbReference type="Proteomes" id="UP000472320"/>
    </source>
</evidence>
<comment type="caution">
    <text evidence="1">The sequence shown here is derived from an EMBL/GenBank/DDBJ whole genome shotgun (WGS) entry which is preliminary data.</text>
</comment>
<dbReference type="AlphaFoldDB" id="A0A6L6QG32"/>
<organism evidence="1 2">
    <name type="scientific">Massilia eburnea</name>
    <dbReference type="NCBI Taxonomy" id="1776165"/>
    <lineage>
        <taxon>Bacteria</taxon>
        <taxon>Pseudomonadati</taxon>
        <taxon>Pseudomonadota</taxon>
        <taxon>Betaproteobacteria</taxon>
        <taxon>Burkholderiales</taxon>
        <taxon>Oxalobacteraceae</taxon>
        <taxon>Telluria group</taxon>
        <taxon>Massilia</taxon>
    </lineage>
</organism>
<evidence type="ECO:0000313" key="1">
    <source>
        <dbReference type="EMBL" id="MTW11438.1"/>
    </source>
</evidence>
<proteinExistence type="predicted"/>
<dbReference type="Proteomes" id="UP000472320">
    <property type="component" value="Unassembled WGS sequence"/>
</dbReference>
<keyword evidence="2" id="KW-1185">Reference proteome</keyword>
<name>A0A6L6QG32_9BURK</name>
<dbReference type="EMBL" id="WNKX01000008">
    <property type="protein sequence ID" value="MTW11438.1"/>
    <property type="molecule type" value="Genomic_DNA"/>
</dbReference>
<reference evidence="1 2" key="1">
    <citation type="submission" date="2019-11" db="EMBL/GenBank/DDBJ databases">
        <title>Type strains purchased from KCTC, JCM and DSMZ.</title>
        <authorList>
            <person name="Lu H."/>
        </authorList>
    </citation>
    <scope>NUCLEOTIDE SEQUENCE [LARGE SCALE GENOMIC DNA]</scope>
    <source>
        <strain evidence="1 2">JCM 31587</strain>
    </source>
</reference>
<sequence length="255" mass="28351">MSDFGVRINTAAGYCQIDAKHIVPQLVGRFDMANYSYGDMTDANGAQPGWVMRSYSFQLPASIASRPVMVFFSLPANGQDVYTDGFNVMYKPGATFSAPVLYVFALDYVTRSGASWGIRVMRSNGSVTYDSGNGHLNLWYIYSALNISVDYDDVAHASKSIVTNISVPAKGMPATPAICPQAFTRFTSWGRRLQNSGEDTCRLFYRFYGGALQAVMLRTEYQITNEAPPDTSYSNFYISKSNSFTIFVADRYIYD</sequence>
<dbReference type="RefSeq" id="WP_155454397.1">
    <property type="nucleotide sequence ID" value="NZ_WNKX01000008.1"/>
</dbReference>
<accession>A0A6L6QG32</accession>
<protein>
    <submittedName>
        <fullName evidence="1">Uncharacterized protein</fullName>
    </submittedName>
</protein>